<dbReference type="CDD" id="cd00063">
    <property type="entry name" value="FN3"/>
    <property type="match status" value="5"/>
</dbReference>
<evidence type="ECO:0000313" key="2">
    <source>
        <dbReference type="EMBL" id="EGZ21235.1"/>
    </source>
</evidence>
<dbReference type="Proteomes" id="UP000002640">
    <property type="component" value="Unassembled WGS sequence"/>
</dbReference>
<dbReference type="PANTHER" id="PTHR21437">
    <property type="entry name" value="WIDE AWAKE"/>
    <property type="match status" value="1"/>
</dbReference>
<dbReference type="SMART" id="SM00060">
    <property type="entry name" value="FN3"/>
    <property type="match status" value="9"/>
</dbReference>
<name>G4ZB16_PHYSP</name>
<dbReference type="STRING" id="1094619.G4ZB16"/>
<dbReference type="InterPro" id="IPR039269">
    <property type="entry name" value="ANKFN1"/>
</dbReference>
<dbReference type="SUPFAM" id="SSF49265">
    <property type="entry name" value="Fibronectin type III"/>
    <property type="match status" value="7"/>
</dbReference>
<dbReference type="Pfam" id="PF00041">
    <property type="entry name" value="fn3"/>
    <property type="match status" value="1"/>
</dbReference>
<dbReference type="PANTHER" id="PTHR21437:SF1">
    <property type="entry name" value="WIDE AWAKE"/>
    <property type="match status" value="1"/>
</dbReference>
<feature type="domain" description="Fibronectin type-III" evidence="1">
    <location>
        <begin position="2328"/>
        <end position="2432"/>
    </location>
</feature>
<evidence type="ECO:0000259" key="1">
    <source>
        <dbReference type="PROSITE" id="PS50853"/>
    </source>
</evidence>
<dbReference type="EMBL" id="JH159153">
    <property type="protein sequence ID" value="EGZ21235.1"/>
    <property type="molecule type" value="Genomic_DNA"/>
</dbReference>
<feature type="domain" description="Fibronectin type-III" evidence="1">
    <location>
        <begin position="2557"/>
        <end position="2661"/>
    </location>
</feature>
<dbReference type="PROSITE" id="PS50853">
    <property type="entry name" value="FN3"/>
    <property type="match status" value="3"/>
</dbReference>
<dbReference type="InterPro" id="IPR036116">
    <property type="entry name" value="FN3_sf"/>
</dbReference>
<proteinExistence type="predicted"/>
<dbReference type="KEGG" id="psoj:PHYSODRAFT_444240"/>
<sequence>MALEQLPNVDSVGVSRSPYSAAKNGFVYTVTFDGAYLVSGQQANTLVGDASACQDVQPPNRALSFEGARVTPGVSGFYPEVWEIVSTDAANAQVLGGTFDLSVGFEGVWVAATPAVTATVTAGSRTATTSASMLGRVNRGDRVRIGGEEFRVHATAPFTDTTLPLDSYHVRGASGAPIQVMDTALGNVQVTGGSRSVITSGDFSSRIAGGEQIRIGDRDVAVAIVVAGTITLSSAWPDASNLHVTAYVRKKATLSVSAEAAEMKRALSALPGVGAIDVSRVGPSLSNGYRWHVTFQSLDSTCPTSPCLRVDMKTGTTNFVDVYGDTCATCSVTASIVKDDTRVTTLRAIDGDYADSAIVASQEVGGAVPEVQSISTTASADDISGSFPLSFQGASGAVINFDDTAADVRAKLQSLPTVGRLNVTRADNSNFGVTWTVTFLSNMGDLPLFVVGNTQLLKGTGADVVVQEVVKGVDVSLETIIDGLVPGEDYYVRAYARNENGYGASTTDLQQSGRGALPLLTSVATSPDAPGVNGIWPLSGSQMELRLSSPVDHGDPVSKYLFEYAVGDTFGTPATKKVYVFNSREDDAAGTFRLQYGDDVTSMLSVDTTASALETALNSLPCLRPVSVTRAVYSKLLVKGAAIDVEGARFTVRIQPTAGSTSVNLEPGSRVPSFNAAIQPKAALRLDDSGNAHGPYGYVWTISFDNVVGDVVDSKYPGLQLLSSLTSVKTGSALTTGITAGPAAVPATHYGYFEINNDERVCDTYVVGAPSSVQVLLLFGPTTATAGSFKLKLGSETTGCVTLGKQGTPTNMKAMLEALDFVSKVTVEEVLAFKVSVLTGTSTSKVTAYDSTLTTITVVSTDTTVTSNGGLTAGQVAVLLRNTVIQVSRNPNDFSRHSCRFVINTTPAIGAKTISVTPSGSGTCTSFTGEARSLKILDFYDYEVRFWGHYPTSEWPTLQFDSATFGTGAGGCAAWAPTVPNQPVYGQVHTVKYEGACSKGQDGIQTILADASSAIGGTFTLSYMGEVTPSLPFQTTGAAEMRDAIDSITAPGTVNVSVSRYGTYGKAWHVTFVQSQDEEQDAIFIQHSRLTGQSALISVYPTVTVFTDANQNDISGSFWITFNGEVTEPIGFSATHMKVTQELQKLSVVDSVVALGDASAGDIGDYSLLLTADATGGSRTLSNIKLKVGGMSIDPTRFLAIGETLVIGANPANTIQSMTPVDITLTDPFPGTTLIQNYDVSAGLITKQTKPLPGFVGISPLMRVVAATNGLNTFQLPADHGFIVGNPFFIAGTMFTVTGLSGASVVTTDLAYPGETVVSGSPAVYLFDNRLQTTEDLRNLIAAGEDLWLPSVSADMTKYRVDAVTQRYLQVTGTISTPITRLQAYHVSYGRKWNLVFRSYDGSLDTVDAIPGHDWRGTDARIGTRSPKAMSPNVINVGNPAAVQTIHLEVTNVGIATTYTLSFASETVVDTGTTNPKNIPWTTIDNDLKTALESLDSVDGVSVASVLSAGSVVHTVSFWGTYPMKKLPLLVVTPDPASTNLKAYVRGNDAVAVTKQDNLILESSQNYAFRVFAANSKGFSDSVSVFQAQTATSSVVPTPPTGVSLGEFHGPTWLSINYWAPLYSGGAEVSMYRIEWDSSQNFDSSSVDYGVASIQKKFEVQQVTTIYRSSVGAGGTFTLSWGGHTTTPLPFDCTAADMVKALTITTGTTDVPIDPVKVTRAQVSWGFAWKITFLHNPGDLAPLVADGRQLTGDFPRIQVTEVVQGFNDLAIGDFTHEVQEVFTDGVSEVDGSFALTFNGKTTGKILVGASALEMQAALQATTTTYSIKVTKAIRNAAINTAIWSVTFAYLRGEEMVGAGNIFTMTVTNPQLTGTNAVVRVANKIIGSDPFRFSLTGLRPGVKYYAHVMAYNEDGFGSATSPLASAVTCSQPPAPQSVTASVVDGTTLQVDWSASAVNGDSCSVDKYKVEWYRAEGTQEQQTITTSAGKGLPEIQRLVNFADSRTLSGYFRLTFGGEVTENLRWDAEAIGLSSVKERLERLSTVGTVDVSKQESTRVVSGFLVTSAGTTVTSSVAYSNLAVNDKIWIAGNQRSVAALLTPTTFSINTALDITVPVPVFKSAFGYEWKITFLAGHVGPQELIQVSPSDSWTGNNPGILVDSIQKGLQPISGTFRVAFASAGISDTTPPLPHNISAGELQTALEGLVTIGSVNVTRSANGYGYNWVVTFLSEVKNDVSLPSVDGTALQGPGARILAARTLAGIQPATYCEQNGAAGVPAEVAMPGKLRYVIGSLKTGQKYAIRVRAHNGEGYGYAAGISSVFQIPRATPSTPQNVELLVLSSKYLKLRWSTPSSDGGTAILGYRIQWDTAGTFPNVNTPNYDYQTMVSVSSTDTGPYFYNIFAPVVTTYYVRVLALNDQGDGPYALPTPKYARPVDRAPGKVEDATATVLSSYAILVEWNASSIDEYYYGGDGGLSITQYMIEWDTSPAFDSPAEFGLVDGKKRSFIIGGDDAITGVRSDILVAGSSYSIRITAFNAKGSGAPQPTAPSSVVVTNQPPSAPQNLTLSVISATSVKAGWTNPLFDGGSSLKSYLVEWDEQEDFSGGQSSSVTIPIVREMQSVTLQSDVVNEEQFVDVTVEVVNEEQEVRSTFTGVDEIQVITTMNNAVVDEVQKVVTSAKDGNEIQELRLDDDDIDEIQAIRTTVTEGFEVQDIKVGVERVSEVQSITLAFTGGVGNMASVTGTFHLTFDSTICTYCLPTKKHSADTGDLLLSLQESDKVIAAGTIETELIKMDNIDSVTVSRSSVTSGSNTGDDLTYIYLVTFSGNDVGGDVPLLSAGGTITFNGNTITPVIHQEVQGNEPSFDATVPPTYSLISVTYTCEAYSNPNMASSYSTACTPTDKVCDACVTDFDGSTFTVSGDVSALVTQGTNLVAGACSFEADSVAFTTTTAIGITTDDPGALCSTFTGAALSLYKAPQRTASSIPIKLAAAATADGGDIQTYLAPVIDTVTVQRDFAVTSAFVGAIYSVIADIPWDASESTMKAALEAVDTRVGKVVFGKVEVTRSVYNPTGNKWSGGFSWQITFTTSPLSNPGVACRNGNQIGGTLDITFGGITATCTLGVDTSLATLDQSIEDANFENFFINDLKIPTITIMRSAASQALGFTWTITFIDDSTGGDVGSLVLATQLTSTTGSNNGRTYVDEVLKGNELAGAFQLVFNGETTGPILAGADASAIEAQLNSLRSIKPSSVKVSRGPPTSDQVLGYTWFITFRSSVWADPTIDHSAGIDGNWKGAAAAWDAVWETGYSKAWGRQVGHPSLIQCDKSSLITTTNDGTQVCDTDVVTTGVGPLAGTFAVTLDTRLSSHLAVQSSETSDPIAHNAWATKEESGNSGTSVEEILERMPNVGDVDVSRSLVDPTNGGYAWTVTFLRDASDPTHPCEQLETLVDGTQLCNSPGNVPQMTTVETLLKGSTPHATVSTTQAGAILRGDFTDFKVQGDAGVAQRYTVSSLDCAALNSGNTATPLGLSIIIPWNAEGGLVKRVLEAAATNSGRKVSVQKTVHGKYGEMSWLVHFISNPTYTPLGAGNLPPIAATFLPETALNSNPIGVTEVTRGSDGLSGSFFLDFHSSFGPREMAFNEDPTRLERKLNEMDTIGRVTVERYEYPSVDTGCTDSLCSGGWDNQPVENPGTRGGYRWRIRFLRVTGEYEGVTFPPGSGNLDEFSVDYLTSLNGNGRSVEVYTNTAGSSPILGTFMLSTSTAQTPSLLYSSTAAAVKQGIEAMDLFGEVDVTQGYLLTQKIPGVAASIARDGASATITGVDDIRQLISPTDVIRFGSSSPDNLAGSNGDAPFTTASTTSSVTVDALSPVVIAETPVSTKLLYPGMQLRIDGLAYEVQRSGHEIQTITTALPTSSWSAKQGTDYYSLTFSRAGATYGPTAYVLVSRSSVVTTATTTGYVYTVYYFGDALTGDVATLQTSSKTTGGVSCTGVAGSSVTVAVDTQGGNLPHQRLSLATDSGQVIDTNGYYKMSLNGKETDCLLWGAAASDVENALETKLSTGQVIVTRRGGGVSQTELQRLRMTADAEVTSDTTGLFQLQFTLQGQSAATSCISYGVSAANLQKELNALSNLNSAVDHINVTRDGDGSSTWGFGYEYLINFRGPVGGGYSPVVGNVPLLEIVNVGQSPCSSTAIGGHPALIMETVRQGSAGYTYDIFFMDYTATATVPLLWLQHEGQGSACTTGWVHNGGSVRRASMEMIDFGGSSEIQILTIYNKNAAGRFQLSFLGQRTACLSFSAAASAVQDALNALTNVGTGGVAVTRDIDVKVALNGYIHRITFVGDLVTGNVPLLTVQEADANCLNAGPTTKAAVTMDTQGGTNSGGFALTSFYNGEAPGVPHIAYSISQQFSVMSEQFEVQQLIVTNPTNAAASYSLSLLNQVTGTIPWDASESALEAALTVSGVTAGDITVTRRQDATLAPQGYVYTIYFSGASVAGNLQPLTTGTLSNLVASNIQVSLIRDGIDGVPPFTANSIPLALPDNPSVGSSYLSSATSLDVFKVNGFLWTIKFKSSLGNIPKLGKQTKALTGGTMAITDDFIPGSASNSYVITNLLAGINYYVHVAAMTDIGTGPFTASGSIMPSSTASAVQNIAAGYALFEREVQEVRLAATHVMEIQEITTEAASIAEVQTLRTYASPAQCASGSCIKGSFAFRVPTIQTVTISAQAAITGGTFTLLFTRQIADPNNAGSFKTVGAKTAAIDWDADADEVKAALVAVTNSAVTASDIVVTRDGDASEEFDYGYVFQVTFVGNNVAGETSQMTCGDVGFTTTGSVPSSCVVTMDTDIAMGTDTAVQHVIVKASKPLVTGSYSLRFEHLGAKKTSGCIPFDASASIMDAALEAMDNIDKVFVTRTRDATTAPNGFIYQIFFHGNGVYGDVKLLESVGCTTFQTQEKNALTAVGVNDQVLISIVDYGGFNLDNTFVDAASATAAQLTADLDQLPVFGDVLVSQSLVDEQGGYIWTVAFKDSEGNLPQFICAVDATFTAATGTGCETDTLTNGNVLSGSFLIEASAPIPFNADAGTMKAALEAMSWVGTVQVKQSAPSPQLGYTWTITFLDYKGDVPTLLVTSSLVGTGSQISMQEVRKGNALGGNFTLAYSSSVTDAITFDASAMAATVNPDGSSLQEKLEALDVVGRVSVQRSGPDKEGGYSWVVTFLDNVLNSGDLPLLQGNASSLTGEGAVVFTREVTKGSNAVGDQLWLSFDPPATDNGSPITKYQVRWDTSAKFTANPADVFITDADVLYRTQRITTGAPSLAWSNNMIQPTVPEIQTLKIITAGTFTLTFRGVATATLTAGATAQTVGITSIASLEAALEALASVGSVDISSAATALAVNAEFLITFTAQPGALPLLAPSHLTVASVVETQAGTTNFRKEVVVFSCQATAGQVRFTYNGVNADSLSVSSDPAQTLLCSAANPKDVTIVFDRVYGDISLTIAKKVAAGADAVITRNTDASIDGVYNDNPALTMSGTFQVGYQGQYTRPLNAESSADQLRYALEDLDSIQTVGVSRQLSYQPLPGKVDVTEGEIFVTCSAGETCGFYSAAYGLPGYSIRIGGDWYTVRTDVVSPGLSSTRLYLGDLNGREVGYLGSTQTGVTVHEWTKGYVWTVDMLSVASPLGYIRAKVPRLFPDDATVRVFGSACDKCYYLPTQTSKKLVIGQQYYIEVNTVVRVVGDHDCANFNTRAYSLTYYIFPPASVSGALIQGSPPFRYLISNLVIGSTYYVRVAAVNSVPVQQIALDGVPPDNRQWSAPLSVTTKDRAPDAPLSVELFPFSGTILQLQVQPSTRDGEGTGGDAITAFWIDIDTVSTFDSAGKSAPIEVLVASGSIPELYTGGPRIFYLTGLTTGTRYFAQVKAKNSIGYSRATLAPAPVAPTRHADGPINAKVSTVTVSSTPIGSATVTWQKPATNGGLGLSSYKIEWWRTKSRPEIQVIELTWKTVPTQAPFTLAFGGGKSEQLAMDILPENLRSALMNIVVGGALPVGHVEVSRSTINNNLGYQWTVTFANTNVNPGNQPLLQLEIGNVVGSTDVTARVFELTSGIAVPALTTFPGKSEVQVLVTYHLSETVGGYFRLGYKGSAWTNYLPATISATNLKLALESLPTIGVVNVNLESMAAAGQAFRFGQVWTITFISNVGNLPPLTIEPSNLTPVDAFIGVKDGDNAVDGNGVLCLPGSDVIACPGSFPIGVVALRQLTAPQKTVVELAVQGE</sequence>
<feature type="domain" description="Fibronectin type-III" evidence="1">
    <location>
        <begin position="2435"/>
        <end position="2554"/>
    </location>
</feature>
<accession>G4ZB16</accession>
<organism evidence="2 3">
    <name type="scientific">Phytophthora sojae (strain P6497)</name>
    <name type="common">Soybean stem and root rot agent</name>
    <name type="synonym">Phytophthora megasperma f. sp. glycines</name>
    <dbReference type="NCBI Taxonomy" id="1094619"/>
    <lineage>
        <taxon>Eukaryota</taxon>
        <taxon>Sar</taxon>
        <taxon>Stramenopiles</taxon>
        <taxon>Oomycota</taxon>
        <taxon>Peronosporomycetes</taxon>
        <taxon>Peronosporales</taxon>
        <taxon>Peronosporaceae</taxon>
        <taxon>Phytophthora</taxon>
    </lineage>
</organism>
<feature type="non-terminal residue" evidence="2">
    <location>
        <position position="6251"/>
    </location>
</feature>
<reference evidence="2 3" key="1">
    <citation type="journal article" date="2006" name="Science">
        <title>Phytophthora genome sequences uncover evolutionary origins and mechanisms of pathogenesis.</title>
        <authorList>
            <person name="Tyler B.M."/>
            <person name="Tripathy S."/>
            <person name="Zhang X."/>
            <person name="Dehal P."/>
            <person name="Jiang R.H."/>
            <person name="Aerts A."/>
            <person name="Arredondo F.D."/>
            <person name="Baxter L."/>
            <person name="Bensasson D."/>
            <person name="Beynon J.L."/>
            <person name="Chapman J."/>
            <person name="Damasceno C.M."/>
            <person name="Dorrance A.E."/>
            <person name="Dou D."/>
            <person name="Dickerman A.W."/>
            <person name="Dubchak I.L."/>
            <person name="Garbelotto M."/>
            <person name="Gijzen M."/>
            <person name="Gordon S.G."/>
            <person name="Govers F."/>
            <person name="Grunwald N.J."/>
            <person name="Huang W."/>
            <person name="Ivors K.L."/>
            <person name="Jones R.W."/>
            <person name="Kamoun S."/>
            <person name="Krampis K."/>
            <person name="Lamour K.H."/>
            <person name="Lee M.K."/>
            <person name="McDonald W.H."/>
            <person name="Medina M."/>
            <person name="Meijer H.J."/>
            <person name="Nordberg E.K."/>
            <person name="Maclean D.J."/>
            <person name="Ospina-Giraldo M.D."/>
            <person name="Morris P.F."/>
            <person name="Phuntumart V."/>
            <person name="Putnam N.H."/>
            <person name="Rash S."/>
            <person name="Rose J.K."/>
            <person name="Sakihama Y."/>
            <person name="Salamov A.A."/>
            <person name="Savidor A."/>
            <person name="Scheuring C.F."/>
            <person name="Smith B.M."/>
            <person name="Sobral B.W."/>
            <person name="Terry A."/>
            <person name="Torto-Alalibo T.A."/>
            <person name="Win J."/>
            <person name="Xu Z."/>
            <person name="Zhang H."/>
            <person name="Grigoriev I.V."/>
            <person name="Rokhsar D.S."/>
            <person name="Boore J.L."/>
        </authorList>
    </citation>
    <scope>NUCLEOTIDE SEQUENCE [LARGE SCALE GENOMIC DNA]</scope>
    <source>
        <strain evidence="2 3">P6497</strain>
    </source>
</reference>
<dbReference type="OMA" id="WTITFID"/>
<dbReference type="GeneID" id="20652743"/>
<protein>
    <recommendedName>
        <fullName evidence="1">Fibronectin type-III domain-containing protein</fullName>
    </recommendedName>
</protein>
<gene>
    <name evidence="2" type="ORF">PHYSODRAFT_444240</name>
</gene>
<dbReference type="InParanoid" id="G4ZB16"/>
<dbReference type="InterPro" id="IPR003961">
    <property type="entry name" value="FN3_dom"/>
</dbReference>
<dbReference type="RefSeq" id="XP_009523952.1">
    <property type="nucleotide sequence ID" value="XM_009525657.1"/>
</dbReference>
<dbReference type="Gene3D" id="2.60.40.10">
    <property type="entry name" value="Immunoglobulins"/>
    <property type="match status" value="4"/>
</dbReference>
<dbReference type="InterPro" id="IPR013783">
    <property type="entry name" value="Ig-like_fold"/>
</dbReference>
<evidence type="ECO:0000313" key="3">
    <source>
        <dbReference type="Proteomes" id="UP000002640"/>
    </source>
</evidence>
<keyword evidence="3" id="KW-1185">Reference proteome</keyword>